<dbReference type="GO" id="GO:0003677">
    <property type="term" value="F:DNA binding"/>
    <property type="evidence" value="ECO:0007669"/>
    <property type="project" value="UniProtKB-UniRule"/>
</dbReference>
<name>A0A1Y1IDL6_KLENI</name>
<dbReference type="InterPro" id="IPR002913">
    <property type="entry name" value="START_lipid-bd_dom"/>
</dbReference>
<dbReference type="InterPro" id="IPR009057">
    <property type="entry name" value="Homeodomain-like_sf"/>
</dbReference>
<proteinExistence type="inferred from homology"/>
<dbReference type="OMA" id="NGGCMEE"/>
<dbReference type="SMART" id="SM00389">
    <property type="entry name" value="HOX"/>
    <property type="match status" value="1"/>
</dbReference>
<dbReference type="AlphaFoldDB" id="A0A1Y1IDL6"/>
<keyword evidence="5 9" id="KW-0238">DNA-binding</keyword>
<evidence type="ECO:0000313" key="14">
    <source>
        <dbReference type="EMBL" id="GAQ88052.1"/>
    </source>
</evidence>
<dbReference type="EMBL" id="DF237345">
    <property type="protein sequence ID" value="GAQ88052.1"/>
    <property type="molecule type" value="Genomic_DNA"/>
</dbReference>
<dbReference type="InterPro" id="IPR042160">
    <property type="entry name" value="HD-Zip_IV"/>
</dbReference>
<dbReference type="FunFam" id="1.10.10.60:FF:000229">
    <property type="entry name" value="Homeobox-leucine zipper protein HDG1"/>
    <property type="match status" value="1"/>
</dbReference>
<feature type="domain" description="Homeobox" evidence="12">
    <location>
        <begin position="63"/>
        <end position="123"/>
    </location>
</feature>
<dbReference type="InterPro" id="IPR057993">
    <property type="entry name" value="HD-Zip_IV_C"/>
</dbReference>
<organism evidence="14 15">
    <name type="scientific">Klebsormidium nitens</name>
    <name type="common">Green alga</name>
    <name type="synonym">Ulothrix nitens</name>
    <dbReference type="NCBI Taxonomy" id="105231"/>
    <lineage>
        <taxon>Eukaryota</taxon>
        <taxon>Viridiplantae</taxon>
        <taxon>Streptophyta</taxon>
        <taxon>Klebsormidiophyceae</taxon>
        <taxon>Klebsormidiales</taxon>
        <taxon>Klebsormidiaceae</taxon>
        <taxon>Klebsormidium</taxon>
    </lineage>
</organism>
<keyword evidence="8 9" id="KW-0539">Nucleus</keyword>
<evidence type="ECO:0000256" key="7">
    <source>
        <dbReference type="ARBA" id="ARBA00023163"/>
    </source>
</evidence>
<dbReference type="CDD" id="cd00086">
    <property type="entry name" value="homeodomain"/>
    <property type="match status" value="1"/>
</dbReference>
<keyword evidence="4" id="KW-0175">Coiled coil</keyword>
<evidence type="ECO:0000256" key="2">
    <source>
        <dbReference type="ARBA" id="ARBA00006789"/>
    </source>
</evidence>
<keyword evidence="15" id="KW-1185">Reference proteome</keyword>
<dbReference type="STRING" id="105231.A0A1Y1IDL6"/>
<evidence type="ECO:0000259" key="12">
    <source>
        <dbReference type="PROSITE" id="PS50071"/>
    </source>
</evidence>
<feature type="DNA-binding region" description="Homeobox" evidence="9">
    <location>
        <begin position="65"/>
        <end position="124"/>
    </location>
</feature>
<dbReference type="GO" id="GO:0008289">
    <property type="term" value="F:lipid binding"/>
    <property type="evidence" value="ECO:0007669"/>
    <property type="project" value="InterPro"/>
</dbReference>
<comment type="subcellular location">
    <subcellularLocation>
        <location evidence="1 9 10">Nucleus</location>
    </subcellularLocation>
</comment>
<dbReference type="SUPFAM" id="SSF46689">
    <property type="entry name" value="Homeodomain-like"/>
    <property type="match status" value="1"/>
</dbReference>
<dbReference type="PROSITE" id="PS00027">
    <property type="entry name" value="HOMEOBOX_1"/>
    <property type="match status" value="1"/>
</dbReference>
<dbReference type="GO" id="GO:0000981">
    <property type="term" value="F:DNA-binding transcription factor activity, RNA polymerase II-specific"/>
    <property type="evidence" value="ECO:0007669"/>
    <property type="project" value="InterPro"/>
</dbReference>
<dbReference type="OrthoDB" id="6159439at2759"/>
<evidence type="ECO:0000256" key="3">
    <source>
        <dbReference type="ARBA" id="ARBA00023015"/>
    </source>
</evidence>
<dbReference type="CDD" id="cd08875">
    <property type="entry name" value="START_ArGLABRA2_like"/>
    <property type="match status" value="1"/>
</dbReference>
<feature type="domain" description="START" evidence="13">
    <location>
        <begin position="237"/>
        <end position="472"/>
    </location>
</feature>
<comment type="similarity">
    <text evidence="2">Belongs to the HD-ZIP homeobox family. Class IV subfamily.</text>
</comment>
<feature type="region of interest" description="Disordered" evidence="11">
    <location>
        <begin position="81"/>
        <end position="100"/>
    </location>
</feature>
<keyword evidence="6 9" id="KW-0371">Homeobox</keyword>
<dbReference type="PANTHER" id="PTHR45654:SF77">
    <property type="entry name" value="HOMEOBOX-LEUCINE ZIPPER PROTEIN MERISTEM L1"/>
    <property type="match status" value="1"/>
</dbReference>
<evidence type="ECO:0000256" key="10">
    <source>
        <dbReference type="RuleBase" id="RU000682"/>
    </source>
</evidence>
<gene>
    <name evidence="14" type="ORF">KFL_003960130</name>
</gene>
<reference evidence="14 15" key="1">
    <citation type="journal article" date="2014" name="Nat. Commun.">
        <title>Klebsormidium flaccidum genome reveals primary factors for plant terrestrial adaptation.</title>
        <authorList>
            <person name="Hori K."/>
            <person name="Maruyama F."/>
            <person name="Fujisawa T."/>
            <person name="Togashi T."/>
            <person name="Yamamoto N."/>
            <person name="Seo M."/>
            <person name="Sato S."/>
            <person name="Yamada T."/>
            <person name="Mori H."/>
            <person name="Tajima N."/>
            <person name="Moriyama T."/>
            <person name="Ikeuchi M."/>
            <person name="Watanabe M."/>
            <person name="Wada H."/>
            <person name="Kobayashi K."/>
            <person name="Saito M."/>
            <person name="Masuda T."/>
            <person name="Sasaki-Sekimoto Y."/>
            <person name="Mashiguchi K."/>
            <person name="Awai K."/>
            <person name="Shimojima M."/>
            <person name="Masuda S."/>
            <person name="Iwai M."/>
            <person name="Nobusawa T."/>
            <person name="Narise T."/>
            <person name="Kondo S."/>
            <person name="Saito H."/>
            <person name="Sato R."/>
            <person name="Murakawa M."/>
            <person name="Ihara Y."/>
            <person name="Oshima-Yamada Y."/>
            <person name="Ohtaka K."/>
            <person name="Satoh M."/>
            <person name="Sonobe K."/>
            <person name="Ishii M."/>
            <person name="Ohtani R."/>
            <person name="Kanamori-Sato M."/>
            <person name="Honoki R."/>
            <person name="Miyazaki D."/>
            <person name="Mochizuki H."/>
            <person name="Umetsu J."/>
            <person name="Higashi K."/>
            <person name="Shibata D."/>
            <person name="Kamiya Y."/>
            <person name="Sato N."/>
            <person name="Nakamura Y."/>
            <person name="Tabata S."/>
            <person name="Ida S."/>
            <person name="Kurokawa K."/>
            <person name="Ohta H."/>
        </authorList>
    </citation>
    <scope>NUCLEOTIDE SEQUENCE [LARGE SCALE GENOMIC DNA]</scope>
    <source>
        <strain evidence="14 15">NIES-2285</strain>
    </source>
</reference>
<dbReference type="Proteomes" id="UP000054558">
    <property type="component" value="Unassembled WGS sequence"/>
</dbReference>
<evidence type="ECO:0000256" key="1">
    <source>
        <dbReference type="ARBA" id="ARBA00004123"/>
    </source>
</evidence>
<evidence type="ECO:0000256" key="4">
    <source>
        <dbReference type="ARBA" id="ARBA00023054"/>
    </source>
</evidence>
<dbReference type="GO" id="GO:0005634">
    <property type="term" value="C:nucleus"/>
    <property type="evidence" value="ECO:0007669"/>
    <property type="project" value="UniProtKB-SubCell"/>
</dbReference>
<dbReference type="InterPro" id="IPR017970">
    <property type="entry name" value="Homeobox_CS"/>
</dbReference>
<evidence type="ECO:0000256" key="6">
    <source>
        <dbReference type="ARBA" id="ARBA00023155"/>
    </source>
</evidence>
<evidence type="ECO:0000256" key="11">
    <source>
        <dbReference type="SAM" id="MobiDB-lite"/>
    </source>
</evidence>
<dbReference type="Gene3D" id="1.10.10.60">
    <property type="entry name" value="Homeodomain-like"/>
    <property type="match status" value="1"/>
</dbReference>
<protein>
    <submittedName>
        <fullName evidence="14">Homeobox and START domains containing protein</fullName>
    </submittedName>
</protein>
<dbReference type="SUPFAM" id="SSF55961">
    <property type="entry name" value="Bet v1-like"/>
    <property type="match status" value="2"/>
</dbReference>
<evidence type="ECO:0000259" key="13">
    <source>
        <dbReference type="PROSITE" id="PS50848"/>
    </source>
</evidence>
<dbReference type="Pfam" id="PF01852">
    <property type="entry name" value="START"/>
    <property type="match status" value="1"/>
</dbReference>
<evidence type="ECO:0000313" key="15">
    <source>
        <dbReference type="Proteomes" id="UP000054558"/>
    </source>
</evidence>
<evidence type="ECO:0000256" key="9">
    <source>
        <dbReference type="PROSITE-ProRule" id="PRU00108"/>
    </source>
</evidence>
<evidence type="ECO:0000256" key="5">
    <source>
        <dbReference type="ARBA" id="ARBA00023125"/>
    </source>
</evidence>
<feature type="compositionally biased region" description="Basic and acidic residues" evidence="11">
    <location>
        <begin position="81"/>
        <end position="96"/>
    </location>
</feature>
<accession>A0A1Y1IDL6</accession>
<sequence>MEKVNEGLFGSGGEPNGKKARLSLDRKEGGVEASSSGGGASADPARDTGASEGNSGGKMQEDDGKRKRYHRHSLHQIEELERAFRENPHPNEEERASLSQRLSLEPRQIKFWFQNRRTQVKSQSERNENQVLRAEKDRLIKENLYLRESLRVAQVHALQAVKGGTDAERQLQLENKRLKAEVEHLTQLVTRSLGQPPPPAGSLGTSLSLGLGLNPNAEPSLNLSVAPSASVPTLNLTPVERQLVCDLAVAAYEELKSVALGGSPLWEQTPGGRDVLNQDEYAKRHPASATGGPVGSNVEATRAEGVVMSGAASILESFMNVDQWMDQYPTIVSKAGLFDVLSTGGPDGSRDRALQLMFAETHALSPLVPTRGVNFLRYCCKIAEGMWVAVDSSVDGLRDFARKGDIRCRRRPSGLVIKDAGNGCSTVTVVEHSVVEQHALPKEYETMAQSGALFGATRWLAVIQHQATRLAATTQAGTQDSPVMTIDGRRTLFKLAKRMVTNFCIGASGAPHPSWTPISYSGPEGSATLRIQARKNTNNPGEPTGIILSASSSFYLDSSPQQVFTFLTNQRLRQQWDILSNGGLVEQVAQLSKGQTPGNALSLFKAEPPVSGQNNMLILQESVCDPFGCMLVYAPVDTPAVQLVIAGGDPDNVALLPSGFSIFPDGNPALEHALGLDSALLAGVGGEKETKGSLTTISFQILVSTSEDSQLTKDSIDTVSTLVWATLNRIKSALSVNHGVPLVT</sequence>
<keyword evidence="3" id="KW-0805">Transcription regulation</keyword>
<dbReference type="PANTHER" id="PTHR45654">
    <property type="entry name" value="HOMEOBOX-LEUCINE ZIPPER PROTEIN MERISTEM L1"/>
    <property type="match status" value="1"/>
</dbReference>
<evidence type="ECO:0000256" key="8">
    <source>
        <dbReference type="ARBA" id="ARBA00023242"/>
    </source>
</evidence>
<dbReference type="PROSITE" id="PS50848">
    <property type="entry name" value="START"/>
    <property type="match status" value="1"/>
</dbReference>
<dbReference type="Pfam" id="PF00046">
    <property type="entry name" value="Homeodomain"/>
    <property type="match status" value="1"/>
</dbReference>
<dbReference type="InterPro" id="IPR001356">
    <property type="entry name" value="HD"/>
</dbReference>
<dbReference type="Pfam" id="PF25797">
    <property type="entry name" value="PDF2_C"/>
    <property type="match status" value="1"/>
</dbReference>
<keyword evidence="7" id="KW-0804">Transcription</keyword>
<dbReference type="PROSITE" id="PS50071">
    <property type="entry name" value="HOMEOBOX_2"/>
    <property type="match status" value="1"/>
</dbReference>
<dbReference type="SMART" id="SM00234">
    <property type="entry name" value="START"/>
    <property type="match status" value="1"/>
</dbReference>
<feature type="region of interest" description="Disordered" evidence="11">
    <location>
        <begin position="1"/>
        <end position="69"/>
    </location>
</feature>